<comment type="caution">
    <text evidence="1">The sequence shown here is derived from an EMBL/GenBank/DDBJ whole genome shotgun (WGS) entry which is preliminary data.</text>
</comment>
<gene>
    <name evidence="1" type="ORF">H8S11_03175</name>
</gene>
<protein>
    <submittedName>
        <fullName evidence="1">Uncharacterized protein</fullName>
    </submittedName>
</protein>
<dbReference type="RefSeq" id="WP_147570950.1">
    <property type="nucleotide sequence ID" value="NZ_JACOPO010000002.1"/>
</dbReference>
<reference evidence="1" key="1">
    <citation type="submission" date="2020-08" db="EMBL/GenBank/DDBJ databases">
        <title>Genome public.</title>
        <authorList>
            <person name="Liu C."/>
            <person name="Sun Q."/>
        </authorList>
    </citation>
    <scope>NUCLEOTIDE SEQUENCE</scope>
    <source>
        <strain evidence="1">NSJ-23</strain>
    </source>
</reference>
<dbReference type="AlphaFoldDB" id="A0A8J6M7Q9"/>
<keyword evidence="2" id="KW-1185">Reference proteome</keyword>
<name>A0A8J6M7Q9_9FIRM</name>
<dbReference type="Proteomes" id="UP000628736">
    <property type="component" value="Unassembled WGS sequence"/>
</dbReference>
<evidence type="ECO:0000313" key="2">
    <source>
        <dbReference type="Proteomes" id="UP000628736"/>
    </source>
</evidence>
<dbReference type="EMBL" id="JACOPO010000002">
    <property type="protein sequence ID" value="MBC5721822.1"/>
    <property type="molecule type" value="Genomic_DNA"/>
</dbReference>
<organism evidence="1 2">
    <name type="scientific">Flintibacter hominis</name>
    <dbReference type="NCBI Taxonomy" id="2763048"/>
    <lineage>
        <taxon>Bacteria</taxon>
        <taxon>Bacillati</taxon>
        <taxon>Bacillota</taxon>
        <taxon>Clostridia</taxon>
        <taxon>Eubacteriales</taxon>
        <taxon>Flintibacter</taxon>
    </lineage>
</organism>
<accession>A0A8J6M7Q9</accession>
<proteinExistence type="predicted"/>
<sequence>MQQLLAQLFWLNGEVPEAVERFLDTVPSYQAAKREYEQAARQIEAAVGLPAYEDYFAKLADFGSYLQGGYYAFGLGLRQELIRQMLG</sequence>
<evidence type="ECO:0000313" key="1">
    <source>
        <dbReference type="EMBL" id="MBC5721822.1"/>
    </source>
</evidence>